<feature type="compositionally biased region" description="Basic and acidic residues" evidence="1">
    <location>
        <begin position="396"/>
        <end position="423"/>
    </location>
</feature>
<feature type="compositionally biased region" description="Basic and acidic residues" evidence="1">
    <location>
        <begin position="230"/>
        <end position="252"/>
    </location>
</feature>
<dbReference type="PROSITE" id="PS50222">
    <property type="entry name" value="EF_HAND_2"/>
    <property type="match status" value="1"/>
</dbReference>
<dbReference type="GO" id="GO:0005509">
    <property type="term" value="F:calcium ion binding"/>
    <property type="evidence" value="ECO:0007669"/>
    <property type="project" value="InterPro"/>
</dbReference>
<evidence type="ECO:0000259" key="2">
    <source>
        <dbReference type="PROSITE" id="PS50222"/>
    </source>
</evidence>
<dbReference type="EMBL" id="UZAE01012061">
    <property type="protein sequence ID" value="VDO03331.1"/>
    <property type="molecule type" value="Genomic_DNA"/>
</dbReference>
<protein>
    <submittedName>
        <fullName evidence="5">EF-hand domain-containing protein</fullName>
    </submittedName>
</protein>
<organism evidence="5">
    <name type="scientific">Rodentolepis nana</name>
    <name type="common">Dwarf tapeworm</name>
    <name type="synonym">Hymenolepis nana</name>
    <dbReference type="NCBI Taxonomy" id="102285"/>
    <lineage>
        <taxon>Eukaryota</taxon>
        <taxon>Metazoa</taxon>
        <taxon>Spiralia</taxon>
        <taxon>Lophotrochozoa</taxon>
        <taxon>Platyhelminthes</taxon>
        <taxon>Cestoda</taxon>
        <taxon>Eucestoda</taxon>
        <taxon>Cyclophyllidea</taxon>
        <taxon>Hymenolepididae</taxon>
        <taxon>Rodentolepis</taxon>
    </lineage>
</organism>
<evidence type="ECO:0000313" key="4">
    <source>
        <dbReference type="Proteomes" id="UP000278807"/>
    </source>
</evidence>
<evidence type="ECO:0000313" key="5">
    <source>
        <dbReference type="WBParaSite" id="HNAJ_0000747501-mRNA-1"/>
    </source>
</evidence>
<dbReference type="STRING" id="102285.A0A0R3TK21"/>
<sequence>EPVKPIIESSKLVETPTPVSDVTAEPPSQPSVVPSTVTESVKVAEEKIATAEIPVAPETMTADMELTAEKPAIAVTTAEPPKDDDFLVTAKDIGNIREAILNIDVAKDALEEEHLLDLKADLDEAVKLSPKEVEMQAKASDEPATDSVKEVKEVAREEPKIVEVISEKKKDVSASEKAERAIPIVPPVEPIQPTTSKVEVEEIKKEPKTLKEEVSTEPSEVELEAIAAKKKVEEEHKVPETPEKSEDKKEAAKQAAKAQKAVKRLNQQVDRLLSDIAGLMNQLQSHKHDVQQKLESEIQTLSEEEKLARMEELRIDQQRMVGVGSVMAALEKLQQDPNIDPKARDRWYKILVALDEDKDGQIELKHILGLLEILEGEKDGIQMSSMANALEMLDQEDMKREEAVEEKESSTSEPEDKTKEPKE</sequence>
<dbReference type="OrthoDB" id="624114at2759"/>
<evidence type="ECO:0000313" key="3">
    <source>
        <dbReference type="EMBL" id="VDO03331.1"/>
    </source>
</evidence>
<dbReference type="Proteomes" id="UP000278807">
    <property type="component" value="Unassembled WGS sequence"/>
</dbReference>
<dbReference type="InterPro" id="IPR002048">
    <property type="entry name" value="EF_hand_dom"/>
</dbReference>
<reference evidence="3 4" key="2">
    <citation type="submission" date="2018-11" db="EMBL/GenBank/DDBJ databases">
        <authorList>
            <consortium name="Pathogen Informatics"/>
        </authorList>
    </citation>
    <scope>NUCLEOTIDE SEQUENCE [LARGE SCALE GENOMIC DNA]</scope>
</reference>
<feature type="region of interest" description="Disordered" evidence="1">
    <location>
        <begin position="1"/>
        <end position="37"/>
    </location>
</feature>
<dbReference type="AlphaFoldDB" id="A0A0R3TK21"/>
<name>A0A0R3TK21_RODNA</name>
<keyword evidence="4" id="KW-1185">Reference proteome</keyword>
<reference evidence="5" key="1">
    <citation type="submission" date="2017-02" db="UniProtKB">
        <authorList>
            <consortium name="WormBaseParasite"/>
        </authorList>
    </citation>
    <scope>IDENTIFICATION</scope>
</reference>
<feature type="region of interest" description="Disordered" evidence="1">
    <location>
        <begin position="133"/>
        <end position="152"/>
    </location>
</feature>
<feature type="region of interest" description="Disordered" evidence="1">
    <location>
        <begin position="392"/>
        <end position="423"/>
    </location>
</feature>
<dbReference type="WBParaSite" id="HNAJ_0000747501-mRNA-1">
    <property type="protein sequence ID" value="HNAJ_0000747501-mRNA-1"/>
    <property type="gene ID" value="HNAJ_0000747501"/>
</dbReference>
<proteinExistence type="predicted"/>
<feature type="region of interest" description="Disordered" evidence="1">
    <location>
        <begin position="228"/>
        <end position="261"/>
    </location>
</feature>
<gene>
    <name evidence="3" type="ORF">HNAJ_LOCUS7471</name>
</gene>
<accession>A0A0R3TK21</accession>
<feature type="domain" description="EF-hand" evidence="2">
    <location>
        <begin position="342"/>
        <end position="377"/>
    </location>
</feature>
<evidence type="ECO:0000256" key="1">
    <source>
        <dbReference type="SAM" id="MobiDB-lite"/>
    </source>
</evidence>